<sequence>MVVTQDGLIGTIGGGNLEYQAIHQARAVLSHPPGTWRIQDYPLGPLLGQCCGGRVRLMVERLDPVRSQWLGKVNGHEVHLETRLFDGHVERAEGEAGAITARGAAPKVGDSFAETVGESRLPLLMFGAGHVGQAIAKLLPGLPLDLDWRDSREGHEPAAMEQAAREANGLVLILTHDHALDYRLTAAALRGSARFIGLIGSATKRARFLSRLSKDGFDAASLARLTCPIGIAGITGKAPEVIAVSVVAQLLMQSRGPQITQIAQI</sequence>
<protein>
    <submittedName>
        <fullName evidence="3">Xanthine dehydrogenase accessory protein XdhC</fullName>
    </submittedName>
</protein>
<dbReference type="Proteomes" id="UP000006512">
    <property type="component" value="Unassembled WGS sequence"/>
</dbReference>
<name>F4QN22_9CAUL</name>
<dbReference type="InterPro" id="IPR052698">
    <property type="entry name" value="MoCofactor_Util/Proc"/>
</dbReference>
<reference evidence="4" key="1">
    <citation type="submission" date="2011-03" db="EMBL/GenBank/DDBJ databases">
        <title>Draft genome sequence of Brevundimonas diminuta.</title>
        <authorList>
            <person name="Brown P.J.B."/>
            <person name="Buechlein A."/>
            <person name="Hemmerich C."/>
            <person name="Brun Y.V."/>
        </authorList>
    </citation>
    <scope>NUCLEOTIDE SEQUENCE [LARGE SCALE GENOMIC DNA]</scope>
    <source>
        <strain evidence="4">C19</strain>
    </source>
</reference>
<evidence type="ECO:0000259" key="2">
    <source>
        <dbReference type="Pfam" id="PF13478"/>
    </source>
</evidence>
<dbReference type="Pfam" id="PF02625">
    <property type="entry name" value="XdhC_CoxI"/>
    <property type="match status" value="1"/>
</dbReference>
<feature type="domain" description="XdhC Rossmann" evidence="2">
    <location>
        <begin position="123"/>
        <end position="250"/>
    </location>
</feature>
<evidence type="ECO:0000313" key="3">
    <source>
        <dbReference type="EMBL" id="EGF91613.1"/>
    </source>
</evidence>
<organism evidence="3 4">
    <name type="scientific">Asticcacaulis biprosthecium C19</name>
    <dbReference type="NCBI Taxonomy" id="715226"/>
    <lineage>
        <taxon>Bacteria</taxon>
        <taxon>Pseudomonadati</taxon>
        <taxon>Pseudomonadota</taxon>
        <taxon>Alphaproteobacteria</taxon>
        <taxon>Caulobacterales</taxon>
        <taxon>Caulobacteraceae</taxon>
        <taxon>Asticcacaulis</taxon>
    </lineage>
</organism>
<feature type="domain" description="XdhC- CoxI" evidence="1">
    <location>
        <begin position="1"/>
        <end position="30"/>
    </location>
</feature>
<evidence type="ECO:0000313" key="4">
    <source>
        <dbReference type="Proteomes" id="UP000006512"/>
    </source>
</evidence>
<dbReference type="InterPro" id="IPR014308">
    <property type="entry name" value="Xanthine_DH_XdhC"/>
</dbReference>
<dbReference type="PANTHER" id="PTHR30388:SF6">
    <property type="entry name" value="XANTHINE DEHYDROGENASE SUBUNIT A-RELATED"/>
    <property type="match status" value="1"/>
</dbReference>
<evidence type="ECO:0000259" key="1">
    <source>
        <dbReference type="Pfam" id="PF02625"/>
    </source>
</evidence>
<dbReference type="AlphaFoldDB" id="F4QN22"/>
<dbReference type="STRING" id="715226.ABI_30300"/>
<accession>F4QN22</accession>
<keyword evidence="4" id="KW-1185">Reference proteome</keyword>
<gene>
    <name evidence="3" type="primary">xdhC</name>
    <name evidence="3" type="ORF">ABI_30300</name>
</gene>
<dbReference type="NCBIfam" id="TIGR02964">
    <property type="entry name" value="xanthine_xdhC"/>
    <property type="match status" value="1"/>
</dbReference>
<dbReference type="Gene3D" id="3.40.50.720">
    <property type="entry name" value="NAD(P)-binding Rossmann-like Domain"/>
    <property type="match status" value="1"/>
</dbReference>
<proteinExistence type="predicted"/>
<dbReference type="Pfam" id="PF13478">
    <property type="entry name" value="XdhC_C"/>
    <property type="match status" value="1"/>
</dbReference>
<dbReference type="eggNOG" id="COG1975">
    <property type="taxonomic scope" value="Bacteria"/>
</dbReference>
<dbReference type="InterPro" id="IPR027051">
    <property type="entry name" value="XdhC_Rossmann_dom"/>
</dbReference>
<dbReference type="HOGENOM" id="CLU_041115_4_0_5"/>
<dbReference type="InterPro" id="IPR003777">
    <property type="entry name" value="XdhC_CoxI"/>
</dbReference>
<dbReference type="EMBL" id="GL883078">
    <property type="protein sequence ID" value="EGF91613.1"/>
    <property type="molecule type" value="Genomic_DNA"/>
</dbReference>
<dbReference type="PANTHER" id="PTHR30388">
    <property type="entry name" value="ALDEHYDE OXIDOREDUCTASE MOLYBDENUM COFACTOR ASSEMBLY PROTEIN"/>
    <property type="match status" value="1"/>
</dbReference>